<keyword evidence="2" id="KW-1185">Reference proteome</keyword>
<organism evidence="1 2">
    <name type="scientific">Penicillium roqueforti (strain FM164)</name>
    <dbReference type="NCBI Taxonomy" id="1365484"/>
    <lineage>
        <taxon>Eukaryota</taxon>
        <taxon>Fungi</taxon>
        <taxon>Dikarya</taxon>
        <taxon>Ascomycota</taxon>
        <taxon>Pezizomycotina</taxon>
        <taxon>Eurotiomycetes</taxon>
        <taxon>Eurotiomycetidae</taxon>
        <taxon>Eurotiales</taxon>
        <taxon>Aspergillaceae</taxon>
        <taxon>Penicillium</taxon>
    </lineage>
</organism>
<name>W6QRS9_PENRF</name>
<gene>
    <name evidence="1" type="ORF">PROQFM164_S02g002388</name>
</gene>
<dbReference type="AlphaFoldDB" id="W6QRS9"/>
<sequence length="39" mass="4193">MPNSLGHISEPVNVGRFAVPESCLCYETVKVPFIISSGN</sequence>
<evidence type="ECO:0000313" key="1">
    <source>
        <dbReference type="EMBL" id="CDM32237.1"/>
    </source>
</evidence>
<dbReference type="Proteomes" id="UP000030686">
    <property type="component" value="Unassembled WGS sequence"/>
</dbReference>
<proteinExistence type="predicted"/>
<accession>W6QRS9</accession>
<dbReference type="EMBL" id="HG792016">
    <property type="protein sequence ID" value="CDM32237.1"/>
    <property type="molecule type" value="Genomic_DNA"/>
</dbReference>
<evidence type="ECO:0000313" key="2">
    <source>
        <dbReference type="Proteomes" id="UP000030686"/>
    </source>
</evidence>
<protein>
    <submittedName>
        <fullName evidence="1">Genomic scaffold, ProqFM164S02</fullName>
    </submittedName>
</protein>
<reference evidence="1" key="1">
    <citation type="journal article" date="2014" name="Nat. Commun.">
        <title>Multiple recent horizontal transfers of a large genomic region in cheese making fungi.</title>
        <authorList>
            <person name="Cheeseman K."/>
            <person name="Ropars J."/>
            <person name="Renault P."/>
            <person name="Dupont J."/>
            <person name="Gouzy J."/>
            <person name="Branca A."/>
            <person name="Abraham A.L."/>
            <person name="Ceppi M."/>
            <person name="Conseiller E."/>
            <person name="Debuchy R."/>
            <person name="Malagnac F."/>
            <person name="Goarin A."/>
            <person name="Silar P."/>
            <person name="Lacoste S."/>
            <person name="Sallet E."/>
            <person name="Bensimon A."/>
            <person name="Giraud T."/>
            <person name="Brygoo Y."/>
        </authorList>
    </citation>
    <scope>NUCLEOTIDE SEQUENCE [LARGE SCALE GENOMIC DNA]</scope>
    <source>
        <strain evidence="1">FM164</strain>
    </source>
</reference>